<name>A0A8J4PS88_9MYCE</name>
<keyword evidence="4" id="KW-0808">Transferase</keyword>
<feature type="domain" description="NOL9 N-terminal" evidence="12">
    <location>
        <begin position="60"/>
        <end position="156"/>
    </location>
</feature>
<dbReference type="OrthoDB" id="2405412at2759"/>
<evidence type="ECO:0000259" key="11">
    <source>
        <dbReference type="Pfam" id="PF16575"/>
    </source>
</evidence>
<dbReference type="GO" id="GO:0005524">
    <property type="term" value="F:ATP binding"/>
    <property type="evidence" value="ECO:0007669"/>
    <property type="project" value="UniProtKB-KW"/>
</dbReference>
<dbReference type="Pfam" id="PF24419">
    <property type="entry name" value="Cupin_NOL9"/>
    <property type="match status" value="1"/>
</dbReference>
<protein>
    <recommendedName>
        <fullName evidence="9">Polynucleotide 5'-hydroxyl-kinase NOL9</fullName>
    </recommendedName>
</protein>
<keyword evidence="6" id="KW-0418">Kinase</keyword>
<dbReference type="AlphaFoldDB" id="A0A8J4PS88"/>
<evidence type="ECO:0000256" key="3">
    <source>
        <dbReference type="ARBA" id="ARBA00022552"/>
    </source>
</evidence>
<accession>A0A8J4PS88</accession>
<evidence type="ECO:0000256" key="9">
    <source>
        <dbReference type="ARBA" id="ARBA00071212"/>
    </source>
</evidence>
<evidence type="ECO:0000256" key="8">
    <source>
        <dbReference type="ARBA" id="ARBA00023242"/>
    </source>
</evidence>
<proteinExistence type="inferred from homology"/>
<feature type="region of interest" description="Disordered" evidence="10">
    <location>
        <begin position="1"/>
        <end position="40"/>
    </location>
</feature>
<evidence type="ECO:0000256" key="1">
    <source>
        <dbReference type="ARBA" id="ARBA00004604"/>
    </source>
</evidence>
<evidence type="ECO:0000313" key="15">
    <source>
        <dbReference type="Proteomes" id="UP000695562"/>
    </source>
</evidence>
<evidence type="ECO:0000256" key="6">
    <source>
        <dbReference type="ARBA" id="ARBA00022777"/>
    </source>
</evidence>
<dbReference type="GO" id="GO:0005730">
    <property type="term" value="C:nucleolus"/>
    <property type="evidence" value="ECO:0007669"/>
    <property type="project" value="UniProtKB-SubCell"/>
</dbReference>
<dbReference type="PANTHER" id="PTHR12755:SF3">
    <property type="entry name" value="POLYNUCLEOTIDE 5'-HYDROXYL-KINASE NOL9"/>
    <property type="match status" value="1"/>
</dbReference>
<organism evidence="14 15">
    <name type="scientific">Polysphondylium violaceum</name>
    <dbReference type="NCBI Taxonomy" id="133409"/>
    <lineage>
        <taxon>Eukaryota</taxon>
        <taxon>Amoebozoa</taxon>
        <taxon>Evosea</taxon>
        <taxon>Eumycetozoa</taxon>
        <taxon>Dictyostelia</taxon>
        <taxon>Dictyosteliales</taxon>
        <taxon>Dictyosteliaceae</taxon>
        <taxon>Polysphondylium</taxon>
    </lineage>
</organism>
<evidence type="ECO:0000256" key="4">
    <source>
        <dbReference type="ARBA" id="ARBA00022679"/>
    </source>
</evidence>
<dbReference type="Pfam" id="PF25467">
    <property type="entry name" value="NOL9_C"/>
    <property type="match status" value="1"/>
</dbReference>
<evidence type="ECO:0000256" key="10">
    <source>
        <dbReference type="SAM" id="MobiDB-lite"/>
    </source>
</evidence>
<dbReference type="InterPro" id="IPR057570">
    <property type="entry name" value="NOL9_C"/>
</dbReference>
<dbReference type="InterPro" id="IPR045116">
    <property type="entry name" value="Clp1/Grc3"/>
</dbReference>
<comment type="caution">
    <text evidence="14">The sequence shown here is derived from an EMBL/GenBank/DDBJ whole genome shotgun (WGS) entry which is preliminary data.</text>
</comment>
<dbReference type="EMBL" id="AJWJ01000367">
    <property type="protein sequence ID" value="KAF2071509.1"/>
    <property type="molecule type" value="Genomic_DNA"/>
</dbReference>
<dbReference type="SUPFAM" id="SSF81995">
    <property type="entry name" value="beta-sandwich domain of Sec23/24"/>
    <property type="match status" value="1"/>
</dbReference>
<dbReference type="InterPro" id="IPR057573">
    <property type="entry name" value="NOL9_N"/>
</dbReference>
<dbReference type="GO" id="GO:0000448">
    <property type="term" value="P:cleavage in ITS2 between 5.8S rRNA and LSU-rRNA of tricistronic rRNA transcript (SSU-rRNA, 5.8S rRNA, LSU-rRNA)"/>
    <property type="evidence" value="ECO:0007669"/>
    <property type="project" value="TreeGrafter"/>
</dbReference>
<dbReference type="InterPro" id="IPR032319">
    <property type="entry name" value="CLP1_P"/>
</dbReference>
<keyword evidence="15" id="KW-1185">Reference proteome</keyword>
<dbReference type="InterPro" id="IPR027417">
    <property type="entry name" value="P-loop_NTPase"/>
</dbReference>
<comment type="similarity">
    <text evidence="2">Belongs to the Clp1 family. NOL9/GRC3 subfamily.</text>
</comment>
<keyword evidence="3" id="KW-0698">rRNA processing</keyword>
<feature type="domain" description="Clp1 P-loop" evidence="11">
    <location>
        <begin position="237"/>
        <end position="390"/>
    </location>
</feature>
<keyword evidence="8" id="KW-0539">Nucleus</keyword>
<evidence type="ECO:0000256" key="2">
    <source>
        <dbReference type="ARBA" id="ARBA00011003"/>
    </source>
</evidence>
<evidence type="ECO:0000259" key="12">
    <source>
        <dbReference type="Pfam" id="PF24419"/>
    </source>
</evidence>
<dbReference type="GO" id="GO:0051731">
    <property type="term" value="F:polynucleotide 5'-hydroxyl-kinase activity"/>
    <property type="evidence" value="ECO:0007669"/>
    <property type="project" value="InterPro"/>
</dbReference>
<comment type="subcellular location">
    <subcellularLocation>
        <location evidence="1">Nucleus</location>
        <location evidence="1">Nucleolus</location>
    </subcellularLocation>
</comment>
<evidence type="ECO:0000256" key="5">
    <source>
        <dbReference type="ARBA" id="ARBA00022741"/>
    </source>
</evidence>
<reference evidence="14" key="1">
    <citation type="submission" date="2020-01" db="EMBL/GenBank/DDBJ databases">
        <title>Development of genomics and gene disruption for Polysphondylium violaceum indicates a role for the polyketide synthase stlB in stalk morphogenesis.</title>
        <authorList>
            <person name="Narita B."/>
            <person name="Kawabe Y."/>
            <person name="Kin K."/>
            <person name="Saito T."/>
            <person name="Gibbs R."/>
            <person name="Kuspa A."/>
            <person name="Muzny D."/>
            <person name="Queller D."/>
            <person name="Richards S."/>
            <person name="Strassman J."/>
            <person name="Sucgang R."/>
            <person name="Worley K."/>
            <person name="Schaap P."/>
        </authorList>
    </citation>
    <scope>NUCLEOTIDE SEQUENCE</scope>
    <source>
        <strain evidence="14">QSvi11</strain>
    </source>
</reference>
<sequence>MNRKDIKLNNKSRNDQNIDNQQQQQQQQQQYHQIQQQQQPQINNDPISRFNLDNHIIPLSKNKSLLLFQREDYLYFHGKILIKSLIGDIDIYGFNINSCLKKYYPVYSPFCSPALSISCHSNTLFYLKDIINNNNTSNSALPDSIIKELESKQQSIDPTTQFSCIAIIKHLSENCENSKMFMKRKVEVFKNNSVDQFYPLYKPDYSVQPLIISQQWIDIIDYEFLSTNKIPSILSCGDKNVGKSTFNRVLVNKLLQKFSHIIYIDTDTGQTEFTPSGLVYIDIINEPLLGPPFTHCKKDVLKSYFFGDTSPKSNPEYYITLVNQVIASYQSIKAKYPNIPVVLNTNGWTKSLGLFLLQEIIKSFQPQSIIHLYNSHSINQHQQGIIFDQNEIDQLNQGTKLIMTPSIAPHGLPSLNIGSSQTRNLMFSNYFGTETTSLLDQVPYQVPWKIFKVKVLTGQVPPSQTMYALNASLVGICLEGPEYKDLSFKLSHKVPTIINGDIQITECVGLGIIRSIDMEHGLFYILTPIPLDTLSKSNTLLKGTLDIPPTALSVSVSSTGSIIVPYNQLDVLSSYGTGADTMNRSKKYRND</sequence>
<keyword evidence="7" id="KW-0067">ATP-binding</keyword>
<evidence type="ECO:0000259" key="13">
    <source>
        <dbReference type="Pfam" id="PF25467"/>
    </source>
</evidence>
<evidence type="ECO:0000313" key="14">
    <source>
        <dbReference type="EMBL" id="KAF2071509.1"/>
    </source>
</evidence>
<dbReference type="Gene3D" id="3.40.50.300">
    <property type="entry name" value="P-loop containing nucleotide triphosphate hydrolases"/>
    <property type="match status" value="1"/>
</dbReference>
<evidence type="ECO:0000256" key="7">
    <source>
        <dbReference type="ARBA" id="ARBA00022840"/>
    </source>
</evidence>
<dbReference type="Pfam" id="PF16575">
    <property type="entry name" value="CLP1_P"/>
    <property type="match status" value="1"/>
</dbReference>
<dbReference type="Proteomes" id="UP000695562">
    <property type="component" value="Unassembled WGS sequence"/>
</dbReference>
<dbReference type="PANTHER" id="PTHR12755">
    <property type="entry name" value="CLEAVAGE/POLYADENYLATION FACTOR IA SUBUNIT CLP1P"/>
    <property type="match status" value="1"/>
</dbReference>
<feature type="compositionally biased region" description="Low complexity" evidence="10">
    <location>
        <begin position="17"/>
        <end position="40"/>
    </location>
</feature>
<keyword evidence="5" id="KW-0547">Nucleotide-binding</keyword>
<gene>
    <name evidence="14" type="ORF">CYY_007170</name>
</gene>
<feature type="domain" description="NOL9 C-terminal" evidence="13">
    <location>
        <begin position="441"/>
        <end position="548"/>
    </location>
</feature>
<feature type="compositionally biased region" description="Basic and acidic residues" evidence="10">
    <location>
        <begin position="1"/>
        <end position="16"/>
    </location>
</feature>